<keyword evidence="1" id="KW-0812">Transmembrane</keyword>
<keyword evidence="1" id="KW-0472">Membrane</keyword>
<feature type="transmembrane region" description="Helical" evidence="1">
    <location>
        <begin position="119"/>
        <end position="141"/>
    </location>
</feature>
<gene>
    <name evidence="2" type="primary">nad6</name>
</gene>
<proteinExistence type="predicted"/>
<accession>A0A6M3R5J4</accession>
<dbReference type="EMBL" id="MN095192">
    <property type="protein sequence ID" value="QJD07078.1"/>
    <property type="molecule type" value="Genomic_DNA"/>
</dbReference>
<keyword evidence="1" id="KW-1133">Transmembrane helix</keyword>
<dbReference type="AlphaFoldDB" id="A0A6M3R5J4"/>
<keyword evidence="2" id="KW-0496">Mitochondrion</keyword>
<name>A0A6M3R5J4_9PLAT</name>
<evidence type="ECO:0000313" key="2">
    <source>
        <dbReference type="EMBL" id="QJD07078.1"/>
    </source>
</evidence>
<geneLocation type="mitochondrion" evidence="2"/>
<protein>
    <submittedName>
        <fullName evidence="2">NADH dehydrogenase subunit 6</fullName>
    </submittedName>
</protein>
<sequence length="148" mass="16372">MSYFLSVYFWGLSLYGVVGSSVGYCILLCFNSLCCICVIYSVGHFSWYGVLLYIVYVGGVYVLLIFVSVHSPNETYNPISSFGQVGVYYFISWEVVNGLVGAGSCTQEYSSSLCTTYTWPSYLVFCLGLLIGFFLVSTVSVSGDGFYR</sequence>
<organism evidence="2">
    <name type="scientific">Ancyrocephalus mogurndae</name>
    <dbReference type="NCBI Taxonomy" id="307077"/>
    <lineage>
        <taxon>Eukaryota</taxon>
        <taxon>Metazoa</taxon>
        <taxon>Spiralia</taxon>
        <taxon>Lophotrochozoa</taxon>
        <taxon>Platyhelminthes</taxon>
        <taxon>Monogenea</taxon>
        <taxon>Monopisthocotylea</taxon>
        <taxon>Dactylogyridea</taxon>
        <taxon>Ancyrocephalidae</taxon>
        <taxon>Ancyrocephalus</taxon>
    </lineage>
</organism>
<evidence type="ECO:0000256" key="1">
    <source>
        <dbReference type="SAM" id="Phobius"/>
    </source>
</evidence>
<feature type="transmembrane region" description="Helical" evidence="1">
    <location>
        <begin position="47"/>
        <end position="69"/>
    </location>
</feature>
<feature type="transmembrane region" description="Helical" evidence="1">
    <location>
        <begin position="12"/>
        <end position="40"/>
    </location>
</feature>
<reference evidence="2" key="1">
    <citation type="journal article" date="2019" name="Genes (Basel)">
        <title>Evidence for Adaptive Selection in the Mitogenome of a Mesoparasitic Monogenean Flatworm Enterogyrus malmbergi.</title>
        <authorList>
            <person name="Zhang D."/>
            <person name="Zou H."/>
            <person name="Wu S.G."/>
            <person name="Li M."/>
            <person name="Jakovlic I."/>
            <person name="Zhang J."/>
            <person name="Chen R."/>
            <person name="Li W.X."/>
            <person name="Wang G.T."/>
        </authorList>
    </citation>
    <scope>NUCLEOTIDE SEQUENCE</scope>
</reference>